<reference evidence="1" key="2">
    <citation type="journal article" date="2007" name="Science">
        <title>Draft genome sequence of the sexually transmitted pathogen Trichomonas vaginalis.</title>
        <authorList>
            <person name="Carlton J.M."/>
            <person name="Hirt R.P."/>
            <person name="Silva J.C."/>
            <person name="Delcher A.L."/>
            <person name="Schatz M."/>
            <person name="Zhao Q."/>
            <person name="Wortman J.R."/>
            <person name="Bidwell S.L."/>
            <person name="Alsmark U.C.M."/>
            <person name="Besteiro S."/>
            <person name="Sicheritz-Ponten T."/>
            <person name="Noel C.J."/>
            <person name="Dacks J.B."/>
            <person name="Foster P.G."/>
            <person name="Simillion C."/>
            <person name="Van de Peer Y."/>
            <person name="Miranda-Saavedra D."/>
            <person name="Barton G.J."/>
            <person name="Westrop G.D."/>
            <person name="Mueller S."/>
            <person name="Dessi D."/>
            <person name="Fiori P.L."/>
            <person name="Ren Q."/>
            <person name="Paulsen I."/>
            <person name="Zhang H."/>
            <person name="Bastida-Corcuera F.D."/>
            <person name="Simoes-Barbosa A."/>
            <person name="Brown M.T."/>
            <person name="Hayes R.D."/>
            <person name="Mukherjee M."/>
            <person name="Okumura C.Y."/>
            <person name="Schneider R."/>
            <person name="Smith A.J."/>
            <person name="Vanacova S."/>
            <person name="Villalvazo M."/>
            <person name="Haas B.J."/>
            <person name="Pertea M."/>
            <person name="Feldblyum T.V."/>
            <person name="Utterback T.R."/>
            <person name="Shu C.L."/>
            <person name="Osoegawa K."/>
            <person name="de Jong P.J."/>
            <person name="Hrdy I."/>
            <person name="Horvathova L."/>
            <person name="Zubacova Z."/>
            <person name="Dolezal P."/>
            <person name="Malik S.B."/>
            <person name="Logsdon J.M. Jr."/>
            <person name="Henze K."/>
            <person name="Gupta A."/>
            <person name="Wang C.C."/>
            <person name="Dunne R.L."/>
            <person name="Upcroft J.A."/>
            <person name="Upcroft P."/>
            <person name="White O."/>
            <person name="Salzberg S.L."/>
            <person name="Tang P."/>
            <person name="Chiu C.-H."/>
            <person name="Lee Y.-S."/>
            <person name="Embley T.M."/>
            <person name="Coombs G.H."/>
            <person name="Mottram J.C."/>
            <person name="Tachezy J."/>
            <person name="Fraser-Liggett C.M."/>
            <person name="Johnson P.J."/>
        </authorList>
    </citation>
    <scope>NUCLEOTIDE SEQUENCE [LARGE SCALE GENOMIC DNA]</scope>
    <source>
        <strain evidence="1">G3</strain>
    </source>
</reference>
<reference evidence="1" key="1">
    <citation type="submission" date="2006-10" db="EMBL/GenBank/DDBJ databases">
        <authorList>
            <person name="Amadeo P."/>
            <person name="Zhao Q."/>
            <person name="Wortman J."/>
            <person name="Fraser-Liggett C."/>
            <person name="Carlton J."/>
        </authorList>
    </citation>
    <scope>NUCLEOTIDE SEQUENCE</scope>
    <source>
        <strain evidence="1">G3</strain>
    </source>
</reference>
<name>A2EPV5_TRIV3</name>
<proteinExistence type="predicted"/>
<evidence type="ECO:0000313" key="2">
    <source>
        <dbReference type="Proteomes" id="UP000001542"/>
    </source>
</evidence>
<protein>
    <recommendedName>
        <fullName evidence="3">Surface antigen BspA-like</fullName>
    </recommendedName>
</protein>
<dbReference type="KEGG" id="tva:4763154"/>
<evidence type="ECO:0000313" key="1">
    <source>
        <dbReference type="EMBL" id="EAY05293.1"/>
    </source>
</evidence>
<dbReference type="Proteomes" id="UP000001542">
    <property type="component" value="Unassembled WGS sequence"/>
</dbReference>
<keyword evidence="2" id="KW-1185">Reference proteome</keyword>
<dbReference type="AlphaFoldDB" id="A2EPV5"/>
<dbReference type="InterPro" id="IPR026906">
    <property type="entry name" value="LRR_5"/>
</dbReference>
<dbReference type="InParanoid" id="A2EPV5"/>
<dbReference type="VEuPathDB" id="TrichDB:TVAGG3_0359830"/>
<dbReference type="EMBL" id="DS113452">
    <property type="protein sequence ID" value="EAY05293.1"/>
    <property type="molecule type" value="Genomic_DNA"/>
</dbReference>
<sequence>MSLSNPTVCNAPQVGIFNNAFESCKSLKSIAITNFTGIAEDAFSYCTSLESVDLTGIPIVPDKVFRFCTNLKTVKFNDFVSSIGKETFHSCGFQEIVIPNSVLYIGQFAFYNNTKLTKATLGENLCNFDKE</sequence>
<dbReference type="OMA" id="INCFERC"/>
<dbReference type="SUPFAM" id="SSF52058">
    <property type="entry name" value="L domain-like"/>
    <property type="match status" value="1"/>
</dbReference>
<evidence type="ECO:0008006" key="3">
    <source>
        <dbReference type="Google" id="ProtNLM"/>
    </source>
</evidence>
<dbReference type="InterPro" id="IPR053139">
    <property type="entry name" value="Surface_bspA-like"/>
</dbReference>
<gene>
    <name evidence="1" type="ORF">TVAG_336850</name>
</gene>
<dbReference type="InterPro" id="IPR032675">
    <property type="entry name" value="LRR_dom_sf"/>
</dbReference>
<accession>A2EPV5</accession>
<dbReference type="STRING" id="5722.A2EPV5"/>
<dbReference type="Gene3D" id="3.80.10.10">
    <property type="entry name" value="Ribonuclease Inhibitor"/>
    <property type="match status" value="1"/>
</dbReference>
<dbReference type="PANTHER" id="PTHR45661">
    <property type="entry name" value="SURFACE ANTIGEN"/>
    <property type="match status" value="1"/>
</dbReference>
<dbReference type="RefSeq" id="XP_001317516.1">
    <property type="nucleotide sequence ID" value="XM_001317481.1"/>
</dbReference>
<dbReference type="OrthoDB" id="10264456at2759"/>
<dbReference type="PANTHER" id="PTHR45661:SF3">
    <property type="entry name" value="IG-LIKE DOMAIN-CONTAINING PROTEIN"/>
    <property type="match status" value="1"/>
</dbReference>
<dbReference type="Pfam" id="PF13306">
    <property type="entry name" value="LRR_5"/>
    <property type="match status" value="1"/>
</dbReference>
<organism evidence="1 2">
    <name type="scientific">Trichomonas vaginalis (strain ATCC PRA-98 / G3)</name>
    <dbReference type="NCBI Taxonomy" id="412133"/>
    <lineage>
        <taxon>Eukaryota</taxon>
        <taxon>Metamonada</taxon>
        <taxon>Parabasalia</taxon>
        <taxon>Trichomonadida</taxon>
        <taxon>Trichomonadidae</taxon>
        <taxon>Trichomonas</taxon>
    </lineage>
</organism>